<sequence>MTLLVSYKSKYTIIAQGNQRAGMHQSTDMPPCRYVRPEHISQDQNSNIKTAFSLLAHTMCENFKSMPLEDRRDFIRSILEEHESAAESNGKSLTAKCFVTICKVERAIDNFLCAELPDISSDVVTVSQKGDGMKSKP</sequence>
<organism evidence="1">
    <name type="scientific">Guillardia theta</name>
    <name type="common">Cryptophyte</name>
    <name type="synonym">Cryptomonas phi</name>
    <dbReference type="NCBI Taxonomy" id="55529"/>
    <lineage>
        <taxon>Eukaryota</taxon>
        <taxon>Cryptophyceae</taxon>
        <taxon>Pyrenomonadales</taxon>
        <taxon>Geminigeraceae</taxon>
        <taxon>Guillardia</taxon>
    </lineage>
</organism>
<gene>
    <name evidence="1" type="ORF">GTHE00462_LOCUS6338</name>
</gene>
<name>A0A7S4JKK9_GUITH</name>
<protein>
    <submittedName>
        <fullName evidence="1">Uncharacterized protein</fullName>
    </submittedName>
</protein>
<dbReference type="EMBL" id="HBKN01008019">
    <property type="protein sequence ID" value="CAE2266581.1"/>
    <property type="molecule type" value="Transcribed_RNA"/>
</dbReference>
<accession>A0A7S4JKK9</accession>
<proteinExistence type="predicted"/>
<dbReference type="AlphaFoldDB" id="A0A7S4JKK9"/>
<evidence type="ECO:0000313" key="1">
    <source>
        <dbReference type="EMBL" id="CAE2266581.1"/>
    </source>
</evidence>
<reference evidence="1" key="1">
    <citation type="submission" date="2021-01" db="EMBL/GenBank/DDBJ databases">
        <authorList>
            <person name="Corre E."/>
            <person name="Pelletier E."/>
            <person name="Niang G."/>
            <person name="Scheremetjew M."/>
            <person name="Finn R."/>
            <person name="Kale V."/>
            <person name="Holt S."/>
            <person name="Cochrane G."/>
            <person name="Meng A."/>
            <person name="Brown T."/>
            <person name="Cohen L."/>
        </authorList>
    </citation>
    <scope>NUCLEOTIDE SEQUENCE</scope>
    <source>
        <strain evidence="1">CCMP 2712</strain>
    </source>
</reference>